<sequence>MYILVVSSSLDPNSRSRQIAKLCIDELQSLDRQVKFVDLAE</sequence>
<organism evidence="2 3">
    <name type="scientific">Vibrio ouci</name>
    <dbReference type="NCBI Taxonomy" id="2499078"/>
    <lineage>
        <taxon>Bacteria</taxon>
        <taxon>Pseudomonadati</taxon>
        <taxon>Pseudomonadota</taxon>
        <taxon>Gammaproteobacteria</taxon>
        <taxon>Vibrionales</taxon>
        <taxon>Vibrionaceae</taxon>
        <taxon>Vibrio</taxon>
    </lineage>
</organism>
<gene>
    <name evidence="2" type="ORF">ELS82_22285</name>
    <name evidence="1" type="ORF">ELS82_23655</name>
</gene>
<proteinExistence type="predicted"/>
<reference evidence="2 3" key="1">
    <citation type="submission" date="2019-01" db="EMBL/GenBank/DDBJ databases">
        <title>Vibrio BEI176 sp. nov, a marine bacterium isolated from China: eastern marignal seas.</title>
        <authorList>
            <person name="Li B."/>
        </authorList>
    </citation>
    <scope>NUCLEOTIDE SEQUENCE [LARGE SCALE GENOMIC DNA]</scope>
    <source>
        <strain evidence="2 3">BEI176</strain>
    </source>
</reference>
<feature type="non-terminal residue" evidence="2">
    <location>
        <position position="41"/>
    </location>
</feature>
<dbReference type="Proteomes" id="UP000297753">
    <property type="component" value="Unassembled WGS sequence"/>
</dbReference>
<dbReference type="EMBL" id="SATR01000068">
    <property type="protein sequence ID" value="TFH89422.1"/>
    <property type="molecule type" value="Genomic_DNA"/>
</dbReference>
<comment type="caution">
    <text evidence="2">The sequence shown here is derived from an EMBL/GenBank/DDBJ whole genome shotgun (WGS) entry which is preliminary data.</text>
</comment>
<evidence type="ECO:0000313" key="1">
    <source>
        <dbReference type="EMBL" id="TFH89180.1"/>
    </source>
</evidence>
<dbReference type="SUPFAM" id="SSF52218">
    <property type="entry name" value="Flavoproteins"/>
    <property type="match status" value="1"/>
</dbReference>
<dbReference type="InterPro" id="IPR029039">
    <property type="entry name" value="Flavoprotein-like_sf"/>
</dbReference>
<evidence type="ECO:0000313" key="2">
    <source>
        <dbReference type="EMBL" id="TFH89422.1"/>
    </source>
</evidence>
<accession>A0A4Y8W904</accession>
<dbReference type="AlphaFoldDB" id="A0A4Y8W904"/>
<name>A0A4Y8W904_9VIBR</name>
<dbReference type="EMBL" id="SATR01000101">
    <property type="protein sequence ID" value="TFH89180.1"/>
    <property type="molecule type" value="Genomic_DNA"/>
</dbReference>
<evidence type="ECO:0000313" key="3">
    <source>
        <dbReference type="Proteomes" id="UP000297753"/>
    </source>
</evidence>
<protein>
    <submittedName>
        <fullName evidence="2">NAD(P)H-dependent oxidoreductase</fullName>
    </submittedName>
</protein>
<keyword evidence="3" id="KW-1185">Reference proteome</keyword>
<dbReference type="Gene3D" id="3.40.50.360">
    <property type="match status" value="1"/>
</dbReference>